<gene>
    <name evidence="3" type="ORF">OEG82_18385</name>
</gene>
<dbReference type="RefSeq" id="WP_267613827.1">
    <property type="nucleotide sequence ID" value="NZ_JAOVZQ010000001.1"/>
</dbReference>
<dbReference type="InterPro" id="IPR025924">
    <property type="entry name" value="YHYH_dom"/>
</dbReference>
<evidence type="ECO:0000313" key="4">
    <source>
        <dbReference type="Proteomes" id="UP001081283"/>
    </source>
</evidence>
<proteinExistence type="predicted"/>
<feature type="signal peptide" evidence="1">
    <location>
        <begin position="1"/>
        <end position="26"/>
    </location>
</feature>
<comment type="caution">
    <text evidence="3">The sequence shown here is derived from an EMBL/GenBank/DDBJ whole genome shotgun (WGS) entry which is preliminary data.</text>
</comment>
<accession>A0ABT3YJL0</accession>
<reference evidence="3" key="1">
    <citation type="submission" date="2022-10" db="EMBL/GenBank/DDBJ databases">
        <title>Hoeflea sp. J2-29, isolated from marine algae.</title>
        <authorList>
            <person name="Kristyanto S."/>
            <person name="Kim J.M."/>
            <person name="Jeon C.O."/>
        </authorList>
    </citation>
    <scope>NUCLEOTIDE SEQUENCE</scope>
    <source>
        <strain evidence="3">J2-29</strain>
    </source>
</reference>
<name>A0ABT3YJL0_9HYPH</name>
<feature type="chain" id="PRO_5045682040" evidence="1">
    <location>
        <begin position="27"/>
        <end position="336"/>
    </location>
</feature>
<evidence type="ECO:0000313" key="3">
    <source>
        <dbReference type="EMBL" id="MCY0095969.1"/>
    </source>
</evidence>
<sequence length="336" mass="35241">MTRYKALALTSALIAGMAAASTAASAQTETDTISRISAFFQGADLRGAPEIVDCTLSGGARTRCVLITLKAEPKGYTPGPWCPGNISDGAEAGGIWLKDGEVHDVDGSFIKNLAELYGDTEWQLYDPDTGDIRFTGTLQACEAAARPDVDPAYQNYCVQCLPEYMPENATVTFVIPLEPQPAGRPQPTHFSGSGIAYNGIRLDGPAPLDAILAAHTIAPFDDCGGHVNTHVGYHYHAVTDCLKQAPATFGPVPAEHGTQIGIAMDGYQIFPHLMVAGTEPDDLDSCNGHESEDGSYHYHAGAAGSNAILGCLTAQAGCVFEAGTATCDASKPPPRP</sequence>
<evidence type="ECO:0000259" key="2">
    <source>
        <dbReference type="Pfam" id="PF14240"/>
    </source>
</evidence>
<keyword evidence="4" id="KW-1185">Reference proteome</keyword>
<evidence type="ECO:0000256" key="1">
    <source>
        <dbReference type="SAM" id="SignalP"/>
    </source>
</evidence>
<dbReference type="Pfam" id="PF14240">
    <property type="entry name" value="YHYH"/>
    <property type="match status" value="1"/>
</dbReference>
<protein>
    <submittedName>
        <fullName evidence="3">YHYH protein</fullName>
    </submittedName>
</protein>
<keyword evidence="1" id="KW-0732">Signal</keyword>
<organism evidence="3 4">
    <name type="scientific">Hoeflea ulvae</name>
    <dbReference type="NCBI Taxonomy" id="2983764"/>
    <lineage>
        <taxon>Bacteria</taxon>
        <taxon>Pseudomonadati</taxon>
        <taxon>Pseudomonadota</taxon>
        <taxon>Alphaproteobacteria</taxon>
        <taxon>Hyphomicrobiales</taxon>
        <taxon>Rhizobiaceae</taxon>
        <taxon>Hoeflea</taxon>
    </lineage>
</organism>
<feature type="domain" description="YHYH" evidence="2">
    <location>
        <begin position="173"/>
        <end position="272"/>
    </location>
</feature>
<dbReference type="Proteomes" id="UP001081283">
    <property type="component" value="Unassembled WGS sequence"/>
</dbReference>
<dbReference type="EMBL" id="JAOVZQ010000001">
    <property type="protein sequence ID" value="MCY0095969.1"/>
    <property type="molecule type" value="Genomic_DNA"/>
</dbReference>